<dbReference type="GO" id="GO:0098599">
    <property type="term" value="F:palmitoyl hydrolase activity"/>
    <property type="evidence" value="ECO:0007669"/>
    <property type="project" value="UniProtKB-ARBA"/>
</dbReference>
<dbReference type="Gene3D" id="3.40.50.1820">
    <property type="entry name" value="alpha/beta hydrolase"/>
    <property type="match status" value="1"/>
</dbReference>
<comment type="similarity">
    <text evidence="2">Belongs to the palmitoyl-protein thioesterase family.</text>
</comment>
<dbReference type="PANTHER" id="PTHR11247:SF27">
    <property type="entry name" value="LYSOSOMAL THIOESTERASE PPT2"/>
    <property type="match status" value="1"/>
</dbReference>
<keyword evidence="4" id="KW-0378">Hydrolase</keyword>
<dbReference type="Proteomes" id="UP001174909">
    <property type="component" value="Unassembled WGS sequence"/>
</dbReference>
<gene>
    <name evidence="11" type="ORF">GBAR_LOCUS17827</name>
</gene>
<keyword evidence="12" id="KW-1185">Reference proteome</keyword>
<feature type="chain" id="PRO_5041440144" description="palmitoyl-CoA hydrolase" evidence="10">
    <location>
        <begin position="25"/>
        <end position="287"/>
    </location>
</feature>
<protein>
    <recommendedName>
        <fullName evidence="7">palmitoyl-CoA hydrolase</fullName>
        <ecNumber evidence="7">3.1.2.2</ecNumber>
    </recommendedName>
</protein>
<dbReference type="GO" id="GO:0005764">
    <property type="term" value="C:lysosome"/>
    <property type="evidence" value="ECO:0007669"/>
    <property type="project" value="UniProtKB-SubCell"/>
</dbReference>
<keyword evidence="6" id="KW-0458">Lysosome</keyword>
<name>A0AA35SLL1_GEOBA</name>
<comment type="caution">
    <text evidence="11">The sequence shown here is derived from an EMBL/GenBank/DDBJ whole genome shotgun (WGS) entry which is preliminary data.</text>
</comment>
<dbReference type="Pfam" id="PF02089">
    <property type="entry name" value="Palm_thioest"/>
    <property type="match status" value="1"/>
</dbReference>
<dbReference type="FunFam" id="3.40.50.1820:FF:000037">
    <property type="entry name" value="Lysosomal thioesterase PPT2 homolog"/>
    <property type="match status" value="1"/>
</dbReference>
<evidence type="ECO:0000256" key="6">
    <source>
        <dbReference type="ARBA" id="ARBA00023228"/>
    </source>
</evidence>
<comment type="catalytic activity">
    <reaction evidence="8">
        <text>S-hexadecanoyl-N-acetylcysteamine + H2O = N-acetylcysteamine + hexadecanoate + H(+)</text>
        <dbReference type="Rhea" id="RHEA:84099"/>
        <dbReference type="ChEBI" id="CHEBI:7896"/>
        <dbReference type="ChEBI" id="CHEBI:15377"/>
        <dbReference type="ChEBI" id="CHEBI:15378"/>
        <dbReference type="ChEBI" id="CHEBI:74410"/>
        <dbReference type="ChEBI" id="CHEBI:233601"/>
    </reaction>
</comment>
<reference evidence="11" key="1">
    <citation type="submission" date="2023-03" db="EMBL/GenBank/DDBJ databases">
        <authorList>
            <person name="Steffen K."/>
            <person name="Cardenas P."/>
        </authorList>
    </citation>
    <scope>NUCLEOTIDE SEQUENCE</scope>
</reference>
<dbReference type="SUPFAM" id="SSF53474">
    <property type="entry name" value="alpha/beta-Hydrolases"/>
    <property type="match status" value="1"/>
</dbReference>
<dbReference type="EC" id="3.1.2.2" evidence="7"/>
<proteinExistence type="inferred from homology"/>
<comment type="subcellular location">
    <subcellularLocation>
        <location evidence="1">Lysosome</location>
    </subcellularLocation>
</comment>
<dbReference type="PANTHER" id="PTHR11247">
    <property type="entry name" value="PALMITOYL-PROTEIN THIOESTERASE/DOLICHYLDIPHOSPHATASE 1"/>
    <property type="match status" value="1"/>
</dbReference>
<evidence type="ECO:0000313" key="11">
    <source>
        <dbReference type="EMBL" id="CAI8031402.1"/>
    </source>
</evidence>
<dbReference type="AlphaFoldDB" id="A0AA35SLL1"/>
<evidence type="ECO:0000256" key="2">
    <source>
        <dbReference type="ARBA" id="ARBA00010758"/>
    </source>
</evidence>
<comment type="function">
    <text evidence="9">Catalyzes the cleavage of thioester bonds from S-palmitoyl-CoA or S-palmitoyl-N-acetylcysteamine (unbranched structures) but does not have activity against palmitoylcysteine or palmitoylated proteins, branched structures or bulky head groups. Conversely, hydrolyzes both long and short chain fatty acyl-CoA substrate.</text>
</comment>
<evidence type="ECO:0000256" key="10">
    <source>
        <dbReference type="SAM" id="SignalP"/>
    </source>
</evidence>
<organism evidence="11 12">
    <name type="scientific">Geodia barretti</name>
    <name type="common">Barrett's horny sponge</name>
    <dbReference type="NCBI Taxonomy" id="519541"/>
    <lineage>
        <taxon>Eukaryota</taxon>
        <taxon>Metazoa</taxon>
        <taxon>Porifera</taxon>
        <taxon>Demospongiae</taxon>
        <taxon>Heteroscleromorpha</taxon>
        <taxon>Tetractinellida</taxon>
        <taxon>Astrophorina</taxon>
        <taxon>Geodiidae</taxon>
        <taxon>Geodia</taxon>
    </lineage>
</organism>
<evidence type="ECO:0000256" key="7">
    <source>
        <dbReference type="ARBA" id="ARBA00038848"/>
    </source>
</evidence>
<keyword evidence="3 10" id="KW-0732">Signal</keyword>
<accession>A0AA35SLL1</accession>
<evidence type="ECO:0000313" key="12">
    <source>
        <dbReference type="Proteomes" id="UP001174909"/>
    </source>
</evidence>
<dbReference type="InterPro" id="IPR029058">
    <property type="entry name" value="AB_hydrolase_fold"/>
</dbReference>
<evidence type="ECO:0000256" key="1">
    <source>
        <dbReference type="ARBA" id="ARBA00004371"/>
    </source>
</evidence>
<sequence length="287" mass="32727">MRVMAKSSSVALLVVLLYFRMVVGYRPVLLMHGIADNYKSMEGMVTFIKDAHPGTPVYNIDAFNDADSFLKMWDQVDGVQKKISPIISNATDGVNLICYSQGGMVCRGFIEAFPDHNVKSFISLSSPQAGQFGDTDYLDFFLPNFTRDNVYRFCFSEVGQYVSFCDYWNDPLHQSEYEKCSDFLYPLNSGKQPDYKSNFMTVEELVLIGGPDDGVITPWQSSHFGFYDDKLDVQPYQSQGFYISDAFGLKTLDEEGRIHVYNISGVEHTHWHTNKTVFDLCIEPWLK</sequence>
<evidence type="ECO:0000256" key="3">
    <source>
        <dbReference type="ARBA" id="ARBA00022729"/>
    </source>
</evidence>
<evidence type="ECO:0000256" key="9">
    <source>
        <dbReference type="ARBA" id="ARBA00093353"/>
    </source>
</evidence>
<dbReference type="GO" id="GO:0016790">
    <property type="term" value="F:thiolester hydrolase activity"/>
    <property type="evidence" value="ECO:0007669"/>
    <property type="project" value="UniProtKB-ARBA"/>
</dbReference>
<dbReference type="EMBL" id="CASHTH010002534">
    <property type="protein sequence ID" value="CAI8031402.1"/>
    <property type="molecule type" value="Genomic_DNA"/>
</dbReference>
<evidence type="ECO:0000256" key="4">
    <source>
        <dbReference type="ARBA" id="ARBA00022801"/>
    </source>
</evidence>
<evidence type="ECO:0000256" key="8">
    <source>
        <dbReference type="ARBA" id="ARBA00093223"/>
    </source>
</evidence>
<evidence type="ECO:0000256" key="5">
    <source>
        <dbReference type="ARBA" id="ARBA00023180"/>
    </source>
</evidence>
<feature type="signal peptide" evidence="10">
    <location>
        <begin position="1"/>
        <end position="24"/>
    </location>
</feature>
<keyword evidence="5" id="KW-0325">Glycoprotein</keyword>